<dbReference type="PANTHER" id="PTHR21248">
    <property type="entry name" value="CARDIOLIPIN SYNTHASE"/>
    <property type="match status" value="1"/>
</dbReference>
<dbReference type="SUPFAM" id="SSF56024">
    <property type="entry name" value="Phospholipase D/nuclease"/>
    <property type="match status" value="2"/>
</dbReference>
<dbReference type="RefSeq" id="WP_234255413.1">
    <property type="nucleotide sequence ID" value="NZ_JABFTV010000012.1"/>
</dbReference>
<proteinExistence type="predicted"/>
<dbReference type="PROSITE" id="PS50035">
    <property type="entry name" value="PLD"/>
    <property type="match status" value="1"/>
</dbReference>
<feature type="domain" description="PLD phosphodiesterase" evidence="1">
    <location>
        <begin position="106"/>
        <end position="133"/>
    </location>
</feature>
<evidence type="ECO:0000313" key="2">
    <source>
        <dbReference type="EMBL" id="MCE8026490.1"/>
    </source>
</evidence>
<evidence type="ECO:0000313" key="3">
    <source>
        <dbReference type="Proteomes" id="UP001320272"/>
    </source>
</evidence>
<dbReference type="SMART" id="SM00155">
    <property type="entry name" value="PLDc"/>
    <property type="match status" value="2"/>
</dbReference>
<dbReference type="Pfam" id="PF13091">
    <property type="entry name" value="PLDc_2"/>
    <property type="match status" value="2"/>
</dbReference>
<gene>
    <name evidence="2" type="ORF">HOP59_20390</name>
</gene>
<sequence length="373" mass="43169">MEPSWKHGNLITLIPDSERFIPELLEAIDKAEESVWFEQYLIESGRVTRRFFDAMERAAQRGVAVHVVLDSFGAVSLGQRDRERLSSAGVALRHYNPFMMRRLRRNLNRNHRKLLLVDRRVAYTGGYCLTDDYLGDWFDVVVRAEGPVVEDWIRLFADLWESSRTRGDKGAIDRERPAASASASAREWEMPARLVHNEGPSDMSIRHSLHQRMGTARQRLWMYTPYFLPSRQLRKLIGDIARRGVDVRLLVAGKGHDHPSVRYAGQRHFGELLDAGIHIYEYQPRFTHAKFCLVDDWVTVGSCNFDHWSLHWNLEANVEVEHPGFAAELTELFESHMGDSKPVRLAEWSQRSSAQRYRERFAALISTWLAGLR</sequence>
<accession>A0ABS9AXK8</accession>
<dbReference type="CDD" id="cd09159">
    <property type="entry name" value="PLDc_ybhO_like_2"/>
    <property type="match status" value="1"/>
</dbReference>
<dbReference type="InterPro" id="IPR001736">
    <property type="entry name" value="PLipase_D/transphosphatidylase"/>
</dbReference>
<comment type="caution">
    <text evidence="2">The sequence shown here is derived from an EMBL/GenBank/DDBJ whole genome shotgun (WGS) entry which is preliminary data.</text>
</comment>
<keyword evidence="3" id="KW-1185">Reference proteome</keyword>
<dbReference type="Proteomes" id="UP001320272">
    <property type="component" value="Unassembled WGS sequence"/>
</dbReference>
<name>A0ABS9AXK8_9GAMM</name>
<dbReference type="Gene3D" id="3.30.870.10">
    <property type="entry name" value="Endonuclease Chain A"/>
    <property type="match status" value="2"/>
</dbReference>
<dbReference type="PANTHER" id="PTHR21248:SF23">
    <property type="entry name" value="CARDIOLIPIN SYNTHASE B"/>
    <property type="match status" value="1"/>
</dbReference>
<dbReference type="CDD" id="cd09110">
    <property type="entry name" value="PLDc_CLS_1"/>
    <property type="match status" value="1"/>
</dbReference>
<dbReference type="InterPro" id="IPR025202">
    <property type="entry name" value="PLD-like_dom"/>
</dbReference>
<protein>
    <submittedName>
        <fullName evidence="2">Phosphatidylserine/phosphatidylglycerophosphate/ cardiolipin synthase family protein</fullName>
    </submittedName>
</protein>
<organism evidence="2 3">
    <name type="scientific">Billgrantia aerodenitrificans</name>
    <dbReference type="NCBI Taxonomy" id="2733483"/>
    <lineage>
        <taxon>Bacteria</taxon>
        <taxon>Pseudomonadati</taxon>
        <taxon>Pseudomonadota</taxon>
        <taxon>Gammaproteobacteria</taxon>
        <taxon>Oceanospirillales</taxon>
        <taxon>Halomonadaceae</taxon>
        <taxon>Billgrantia</taxon>
    </lineage>
</organism>
<dbReference type="EMBL" id="JABFTV010000012">
    <property type="protein sequence ID" value="MCE8026490.1"/>
    <property type="molecule type" value="Genomic_DNA"/>
</dbReference>
<reference evidence="2 3" key="1">
    <citation type="journal article" date="2021" name="Front. Microbiol.">
        <title>Aerobic Denitrification and Heterotrophic Sulfur Oxidation in the Genus Halomonas Revealed by Six Novel Species Characterizations and Genome-Based Analysis.</title>
        <authorList>
            <person name="Wang L."/>
            <person name="Shao Z."/>
        </authorList>
    </citation>
    <scope>NUCLEOTIDE SEQUENCE [LARGE SCALE GENOMIC DNA]</scope>
    <source>
        <strain evidence="2 3">MCCC 1A11058</strain>
    </source>
</reference>
<evidence type="ECO:0000259" key="1">
    <source>
        <dbReference type="PROSITE" id="PS50035"/>
    </source>
</evidence>